<accession>A0A5B7JP62</accession>
<protein>
    <submittedName>
        <fullName evidence="2">Uncharacterized protein</fullName>
    </submittedName>
</protein>
<evidence type="ECO:0000256" key="1">
    <source>
        <dbReference type="SAM" id="MobiDB-lite"/>
    </source>
</evidence>
<sequence length="91" mass="9977">MLTQLFVSYSPVSAISLACCLLSSETFLQVAQILVKTRHEDPFCMQTQSMEGGRGLTTMGESSTENNDEGKNSVDAIGNVYCCKILPFENF</sequence>
<comment type="caution">
    <text evidence="2">The sequence shown here is derived from an EMBL/GenBank/DDBJ whole genome shotgun (WGS) entry which is preliminary data.</text>
</comment>
<proteinExistence type="predicted"/>
<evidence type="ECO:0000313" key="3">
    <source>
        <dbReference type="Proteomes" id="UP000324222"/>
    </source>
</evidence>
<dbReference type="Proteomes" id="UP000324222">
    <property type="component" value="Unassembled WGS sequence"/>
</dbReference>
<feature type="region of interest" description="Disordered" evidence="1">
    <location>
        <begin position="47"/>
        <end position="71"/>
    </location>
</feature>
<keyword evidence="3" id="KW-1185">Reference proteome</keyword>
<name>A0A5B7JP62_PORTR</name>
<dbReference type="AlphaFoldDB" id="A0A5B7JP62"/>
<organism evidence="2 3">
    <name type="scientific">Portunus trituberculatus</name>
    <name type="common">Swimming crab</name>
    <name type="synonym">Neptunus trituberculatus</name>
    <dbReference type="NCBI Taxonomy" id="210409"/>
    <lineage>
        <taxon>Eukaryota</taxon>
        <taxon>Metazoa</taxon>
        <taxon>Ecdysozoa</taxon>
        <taxon>Arthropoda</taxon>
        <taxon>Crustacea</taxon>
        <taxon>Multicrustacea</taxon>
        <taxon>Malacostraca</taxon>
        <taxon>Eumalacostraca</taxon>
        <taxon>Eucarida</taxon>
        <taxon>Decapoda</taxon>
        <taxon>Pleocyemata</taxon>
        <taxon>Brachyura</taxon>
        <taxon>Eubrachyura</taxon>
        <taxon>Portunoidea</taxon>
        <taxon>Portunidae</taxon>
        <taxon>Portuninae</taxon>
        <taxon>Portunus</taxon>
    </lineage>
</organism>
<gene>
    <name evidence="2" type="ORF">E2C01_093964</name>
</gene>
<reference evidence="2 3" key="1">
    <citation type="submission" date="2019-05" db="EMBL/GenBank/DDBJ databases">
        <title>Another draft genome of Portunus trituberculatus and its Hox gene families provides insights of decapod evolution.</title>
        <authorList>
            <person name="Jeong J.-H."/>
            <person name="Song I."/>
            <person name="Kim S."/>
            <person name="Choi T."/>
            <person name="Kim D."/>
            <person name="Ryu S."/>
            <person name="Kim W."/>
        </authorList>
    </citation>
    <scope>NUCLEOTIDE SEQUENCE [LARGE SCALE GENOMIC DNA]</scope>
    <source>
        <tissue evidence="2">Muscle</tissue>
    </source>
</reference>
<evidence type="ECO:0000313" key="2">
    <source>
        <dbReference type="EMBL" id="MPC98590.1"/>
    </source>
</evidence>
<dbReference type="EMBL" id="VSRR010114726">
    <property type="protein sequence ID" value="MPC98590.1"/>
    <property type="molecule type" value="Genomic_DNA"/>
</dbReference>